<name>A0ABQ5U114_9PROT</name>
<dbReference type="SUPFAM" id="SSF47413">
    <property type="entry name" value="lambda repressor-like DNA-binding domains"/>
    <property type="match status" value="1"/>
</dbReference>
<protein>
    <submittedName>
        <fullName evidence="3">XRE family transcriptional regulator</fullName>
    </submittedName>
</protein>
<dbReference type="PROSITE" id="PS50943">
    <property type="entry name" value="HTH_CROC1"/>
    <property type="match status" value="1"/>
</dbReference>
<dbReference type="InterPro" id="IPR010982">
    <property type="entry name" value="Lambda_DNA-bd_dom_sf"/>
</dbReference>
<keyword evidence="1" id="KW-0238">DNA-binding</keyword>
<dbReference type="Pfam" id="PF01381">
    <property type="entry name" value="HTH_3"/>
    <property type="match status" value="1"/>
</dbReference>
<dbReference type="SUPFAM" id="SSF51182">
    <property type="entry name" value="RmlC-like cupins"/>
    <property type="match status" value="1"/>
</dbReference>
<dbReference type="CDD" id="cd02209">
    <property type="entry name" value="cupin_XRE_C"/>
    <property type="match status" value="1"/>
</dbReference>
<dbReference type="PANTHER" id="PTHR46797">
    <property type="entry name" value="HTH-TYPE TRANSCRIPTIONAL REGULATOR"/>
    <property type="match status" value="1"/>
</dbReference>
<dbReference type="Pfam" id="PF07883">
    <property type="entry name" value="Cupin_2"/>
    <property type="match status" value="1"/>
</dbReference>
<dbReference type="CDD" id="cd00093">
    <property type="entry name" value="HTH_XRE"/>
    <property type="match status" value="1"/>
</dbReference>
<dbReference type="Gene3D" id="2.60.120.10">
    <property type="entry name" value="Jelly Rolls"/>
    <property type="match status" value="1"/>
</dbReference>
<reference evidence="3" key="2">
    <citation type="submission" date="2023-01" db="EMBL/GenBank/DDBJ databases">
        <title>Draft genome sequence of Sneathiella chinensis strain NBRC 103408.</title>
        <authorList>
            <person name="Sun Q."/>
            <person name="Mori K."/>
        </authorList>
    </citation>
    <scope>NUCLEOTIDE SEQUENCE</scope>
    <source>
        <strain evidence="3">NBRC 103408</strain>
    </source>
</reference>
<dbReference type="Gene3D" id="1.10.260.40">
    <property type="entry name" value="lambda repressor-like DNA-binding domains"/>
    <property type="match status" value="1"/>
</dbReference>
<dbReference type="SMART" id="SM00530">
    <property type="entry name" value="HTH_XRE"/>
    <property type="match status" value="1"/>
</dbReference>
<comment type="caution">
    <text evidence="3">The sequence shown here is derived from an EMBL/GenBank/DDBJ whole genome shotgun (WGS) entry which is preliminary data.</text>
</comment>
<sequence length="197" mass="22250">MKHSPLPDTQRIEFGRRLRDLRKERGWTLSEVAEKSGLAISTVSKVERGMMSLTYDRLNLLANGLGVDMATFFTTEGQNFEPGGFAVARKGQFQRQETKNYVYEMLFPEMWHKAMTPMMGTLKAHDILDFDEFVRHPGQEFLMVLDGAVTVHIEGRDPVVLEQGDSIYFDSAQGHLYASAGDQDARILVVCALTEMV</sequence>
<dbReference type="RefSeq" id="WP_169559148.1">
    <property type="nucleotide sequence ID" value="NZ_BSNF01000001.1"/>
</dbReference>
<feature type="domain" description="HTH cro/C1-type" evidence="2">
    <location>
        <begin position="18"/>
        <end position="72"/>
    </location>
</feature>
<reference evidence="3" key="1">
    <citation type="journal article" date="2014" name="Int. J. Syst. Evol. Microbiol.">
        <title>Complete genome of a new Firmicutes species belonging to the dominant human colonic microbiota ('Ruminococcus bicirculans') reveals two chromosomes and a selective capacity to utilize plant glucans.</title>
        <authorList>
            <consortium name="NISC Comparative Sequencing Program"/>
            <person name="Wegmann U."/>
            <person name="Louis P."/>
            <person name="Goesmann A."/>
            <person name="Henrissat B."/>
            <person name="Duncan S.H."/>
            <person name="Flint H.J."/>
        </authorList>
    </citation>
    <scope>NUCLEOTIDE SEQUENCE</scope>
    <source>
        <strain evidence="3">NBRC 103408</strain>
    </source>
</reference>
<keyword evidence="4" id="KW-1185">Reference proteome</keyword>
<dbReference type="Proteomes" id="UP001161409">
    <property type="component" value="Unassembled WGS sequence"/>
</dbReference>
<dbReference type="InterPro" id="IPR050807">
    <property type="entry name" value="TransReg_Diox_bact_type"/>
</dbReference>
<dbReference type="InterPro" id="IPR011051">
    <property type="entry name" value="RmlC_Cupin_sf"/>
</dbReference>
<evidence type="ECO:0000313" key="4">
    <source>
        <dbReference type="Proteomes" id="UP001161409"/>
    </source>
</evidence>
<dbReference type="InterPro" id="IPR014710">
    <property type="entry name" value="RmlC-like_jellyroll"/>
</dbReference>
<evidence type="ECO:0000313" key="3">
    <source>
        <dbReference type="EMBL" id="GLQ05121.1"/>
    </source>
</evidence>
<accession>A0ABQ5U114</accession>
<evidence type="ECO:0000256" key="1">
    <source>
        <dbReference type="ARBA" id="ARBA00023125"/>
    </source>
</evidence>
<dbReference type="PANTHER" id="PTHR46797:SF20">
    <property type="entry name" value="BLR4304 PROTEIN"/>
    <property type="match status" value="1"/>
</dbReference>
<dbReference type="InterPro" id="IPR013096">
    <property type="entry name" value="Cupin_2"/>
</dbReference>
<evidence type="ECO:0000259" key="2">
    <source>
        <dbReference type="PROSITE" id="PS50943"/>
    </source>
</evidence>
<dbReference type="InterPro" id="IPR001387">
    <property type="entry name" value="Cro/C1-type_HTH"/>
</dbReference>
<proteinExistence type="predicted"/>
<gene>
    <name evidence="3" type="ORF">GCM10007924_03420</name>
</gene>
<dbReference type="EMBL" id="BSNF01000001">
    <property type="protein sequence ID" value="GLQ05121.1"/>
    <property type="molecule type" value="Genomic_DNA"/>
</dbReference>
<organism evidence="3 4">
    <name type="scientific">Sneathiella chinensis</name>
    <dbReference type="NCBI Taxonomy" id="349750"/>
    <lineage>
        <taxon>Bacteria</taxon>
        <taxon>Pseudomonadati</taxon>
        <taxon>Pseudomonadota</taxon>
        <taxon>Alphaproteobacteria</taxon>
        <taxon>Sneathiellales</taxon>
        <taxon>Sneathiellaceae</taxon>
        <taxon>Sneathiella</taxon>
    </lineage>
</organism>